<proteinExistence type="predicted"/>
<organism evidence="2 3">
    <name type="scientific">Porites evermanni</name>
    <dbReference type="NCBI Taxonomy" id="104178"/>
    <lineage>
        <taxon>Eukaryota</taxon>
        <taxon>Metazoa</taxon>
        <taxon>Cnidaria</taxon>
        <taxon>Anthozoa</taxon>
        <taxon>Hexacorallia</taxon>
        <taxon>Scleractinia</taxon>
        <taxon>Fungiina</taxon>
        <taxon>Poritidae</taxon>
        <taxon>Porites</taxon>
    </lineage>
</organism>
<dbReference type="EMBL" id="CALNXI010002762">
    <property type="protein sequence ID" value="CAH3190559.1"/>
    <property type="molecule type" value="Genomic_DNA"/>
</dbReference>
<evidence type="ECO:0000256" key="1">
    <source>
        <dbReference type="SAM" id="Phobius"/>
    </source>
</evidence>
<gene>
    <name evidence="2" type="ORF">PEVE_00020601</name>
</gene>
<keyword evidence="1" id="KW-0472">Membrane</keyword>
<keyword evidence="1" id="KW-1133">Transmembrane helix</keyword>
<keyword evidence="3" id="KW-1185">Reference proteome</keyword>
<evidence type="ECO:0000313" key="2">
    <source>
        <dbReference type="EMBL" id="CAH3190559.1"/>
    </source>
</evidence>
<reference evidence="2 3" key="1">
    <citation type="submission" date="2022-05" db="EMBL/GenBank/DDBJ databases">
        <authorList>
            <consortium name="Genoscope - CEA"/>
            <person name="William W."/>
        </authorList>
    </citation>
    <scope>NUCLEOTIDE SEQUENCE [LARGE SCALE GENOMIC DNA]</scope>
</reference>
<name>A0ABN8SGC8_9CNID</name>
<comment type="caution">
    <text evidence="2">The sequence shown here is derived from an EMBL/GenBank/DDBJ whole genome shotgun (WGS) entry which is preliminary data.</text>
</comment>
<feature type="transmembrane region" description="Helical" evidence="1">
    <location>
        <begin position="6"/>
        <end position="24"/>
    </location>
</feature>
<accession>A0ABN8SGC8</accession>
<protein>
    <submittedName>
        <fullName evidence="2">Uncharacterized protein</fullName>
    </submittedName>
</protein>
<sequence length="189" mass="19769">MGFSITSAVMGAVIIICYSIMISLSDSGSYNGYYDYSYGRGYYRYDGKMAILAIMLILGIIAFGAGIWAAICTCLMKPCGCCGQPQVDQQMYGYPAGGYVMTQMSAGNVPVAVPVQAMQAGAGGAAAQGYHQPMVVVPVSGAAGGQMIVQQAASPEGMATDALQQQQEAPSFTRGGYVALHDEQLQVKL</sequence>
<keyword evidence="1" id="KW-0812">Transmembrane</keyword>
<dbReference type="Proteomes" id="UP001159427">
    <property type="component" value="Unassembled WGS sequence"/>
</dbReference>
<feature type="transmembrane region" description="Helical" evidence="1">
    <location>
        <begin position="50"/>
        <end position="71"/>
    </location>
</feature>
<evidence type="ECO:0000313" key="3">
    <source>
        <dbReference type="Proteomes" id="UP001159427"/>
    </source>
</evidence>